<evidence type="ECO:0000256" key="5">
    <source>
        <dbReference type="ARBA" id="ARBA00022617"/>
    </source>
</evidence>
<accession>A0A290QBU5</accession>
<keyword evidence="8" id="KW-0408">Iron</keyword>
<dbReference type="PANTHER" id="PTHR11493:SF47">
    <property type="entry name" value="SULFITE REDUCTASE [NADPH] SUBUNIT BETA"/>
    <property type="match status" value="1"/>
</dbReference>
<keyword evidence="7" id="KW-0560">Oxidoreductase</keyword>
<evidence type="ECO:0000256" key="1">
    <source>
        <dbReference type="ARBA" id="ARBA00001929"/>
    </source>
</evidence>
<evidence type="ECO:0000259" key="10">
    <source>
        <dbReference type="Pfam" id="PF01077"/>
    </source>
</evidence>
<evidence type="ECO:0000256" key="2">
    <source>
        <dbReference type="ARBA" id="ARBA00001966"/>
    </source>
</evidence>
<comment type="similarity">
    <text evidence="3">Belongs to the nitrite and sulfite reductase 4Fe-4S domain family.</text>
</comment>
<evidence type="ECO:0000313" key="13">
    <source>
        <dbReference type="Proteomes" id="UP000217265"/>
    </source>
</evidence>
<dbReference type="GO" id="GO:0000103">
    <property type="term" value="P:sulfate assimilation"/>
    <property type="evidence" value="ECO:0007669"/>
    <property type="project" value="TreeGrafter"/>
</dbReference>
<dbReference type="SUPFAM" id="SSF56014">
    <property type="entry name" value="Nitrite and sulphite reductase 4Fe-4S domain-like"/>
    <property type="match status" value="2"/>
</dbReference>
<dbReference type="Pfam" id="PF01077">
    <property type="entry name" value="NIR_SIR"/>
    <property type="match status" value="1"/>
</dbReference>
<dbReference type="GO" id="GO:0016002">
    <property type="term" value="F:sulfite reductase activity"/>
    <property type="evidence" value="ECO:0007669"/>
    <property type="project" value="TreeGrafter"/>
</dbReference>
<dbReference type="RefSeq" id="WP_096057552.1">
    <property type="nucleotide sequence ID" value="NZ_CP023344.1"/>
</dbReference>
<dbReference type="NCBIfam" id="NF010029">
    <property type="entry name" value="PRK13504.1"/>
    <property type="match status" value="1"/>
</dbReference>
<keyword evidence="9" id="KW-0411">Iron-sulfur</keyword>
<evidence type="ECO:0000313" key="12">
    <source>
        <dbReference type="EMBL" id="ATC65923.1"/>
    </source>
</evidence>
<dbReference type="InterPro" id="IPR005117">
    <property type="entry name" value="NiRdtase/SiRdtase_haem-b_fer"/>
</dbReference>
<dbReference type="KEGG" id="vbh:CMV30_01230"/>
<dbReference type="PROSITE" id="PS00365">
    <property type="entry name" value="NIR_SIR"/>
    <property type="match status" value="1"/>
</dbReference>
<sequence>MSTAPAATKPLVHNEGLKAASNFLRGNLAAEIADTSTGAITDDSGQLTKFHGLYLQDDRDLRLALKKAGKEKAFSFMLRIRLAGGRATPQQWLAIDALSDTTANGQLRITTRQTFQYHAVLKGSLKTLIRGLDAVQLDSIAACGDVNRNVMAPPLPERSPAHEEIYQASKSFSDYCLPKTRAYHEIWINDELVSGGQPEVEPMYGTTYLPRKFKTGFALPPSNDIDIFSQDLGFIAIVENGKVAGYNVTVGGGMGTSHGNAATFPRLADVIGFITPDRVNEVGSTVIMIQRDFGDRTDRKHARFKYTIADRGIAWFIDELQKRLGWKLSPARPFEFKTIEDPHGWHRTAGGEWFFGLHILSGRIKDIPGWPMRTALREIAQVLKGDFRLTPSQNVLIAGISDAQKPEIEAILAKHGLTKENDRSGLRLNALSCVALPTCGLALAESERALPGLLEKIEPLFAGVGLAAQPVSIRVTGCPNGCARPFLAEIGLVGKAPNKYAFYLGAKYDGTRLNKLVLPSITIDEAVAFLTPVIKRYASERQPGEYFGDFCHRVVLSELAAAAPATPAPTAPAAAS</sequence>
<dbReference type="InterPro" id="IPR036136">
    <property type="entry name" value="Nit/Sulf_reduc_fer-like_dom_sf"/>
</dbReference>
<dbReference type="InterPro" id="IPR006067">
    <property type="entry name" value="NO2/SO3_Rdtase_4Fe4S_dom"/>
</dbReference>
<keyword evidence="4" id="KW-0004">4Fe-4S</keyword>
<keyword evidence="5" id="KW-0349">Heme</keyword>
<feature type="domain" description="Nitrite/Sulfite reductase ferredoxin-like" evidence="11">
    <location>
        <begin position="349"/>
        <end position="414"/>
    </location>
</feature>
<dbReference type="Pfam" id="PF03460">
    <property type="entry name" value="NIR_SIR_ferr"/>
    <property type="match status" value="2"/>
</dbReference>
<evidence type="ECO:0000256" key="3">
    <source>
        <dbReference type="ARBA" id="ARBA00010429"/>
    </source>
</evidence>
<evidence type="ECO:0000256" key="7">
    <source>
        <dbReference type="ARBA" id="ARBA00023002"/>
    </source>
</evidence>
<dbReference type="Proteomes" id="UP000217265">
    <property type="component" value="Chromosome"/>
</dbReference>
<feature type="domain" description="Nitrite/sulphite reductase 4Fe-4S" evidence="10">
    <location>
        <begin position="173"/>
        <end position="328"/>
    </location>
</feature>
<protein>
    <submittedName>
        <fullName evidence="12">NADPH-dependent assimilatory sulfite reductase hemoprotein subunit</fullName>
    </submittedName>
</protein>
<proteinExistence type="inferred from homology"/>
<evidence type="ECO:0000256" key="4">
    <source>
        <dbReference type="ARBA" id="ARBA00022485"/>
    </source>
</evidence>
<gene>
    <name evidence="12" type="ORF">CMV30_01230</name>
</gene>
<evidence type="ECO:0000256" key="8">
    <source>
        <dbReference type="ARBA" id="ARBA00023004"/>
    </source>
</evidence>
<dbReference type="GO" id="GO:0051539">
    <property type="term" value="F:4 iron, 4 sulfur cluster binding"/>
    <property type="evidence" value="ECO:0007669"/>
    <property type="project" value="UniProtKB-KW"/>
</dbReference>
<dbReference type="GO" id="GO:0050311">
    <property type="term" value="F:sulfite reductase (ferredoxin) activity"/>
    <property type="evidence" value="ECO:0007669"/>
    <property type="project" value="TreeGrafter"/>
</dbReference>
<organism evidence="12 13">
    <name type="scientific">Nibricoccus aquaticus</name>
    <dbReference type="NCBI Taxonomy" id="2576891"/>
    <lineage>
        <taxon>Bacteria</taxon>
        <taxon>Pseudomonadati</taxon>
        <taxon>Verrucomicrobiota</taxon>
        <taxon>Opitutia</taxon>
        <taxon>Opitutales</taxon>
        <taxon>Opitutaceae</taxon>
        <taxon>Nibricoccus</taxon>
    </lineage>
</organism>
<keyword evidence="13" id="KW-1185">Reference proteome</keyword>
<dbReference type="InterPro" id="IPR006066">
    <property type="entry name" value="NO2/SO3_Rdtase_FeS/sirohaem_BS"/>
</dbReference>
<dbReference type="GO" id="GO:0020037">
    <property type="term" value="F:heme binding"/>
    <property type="evidence" value="ECO:0007669"/>
    <property type="project" value="InterPro"/>
</dbReference>
<dbReference type="InterPro" id="IPR045854">
    <property type="entry name" value="NO2/SO3_Rdtase_4Fe4S_sf"/>
</dbReference>
<feature type="domain" description="Nitrite/Sulfite reductase ferredoxin-like" evidence="11">
    <location>
        <begin position="75"/>
        <end position="134"/>
    </location>
</feature>
<dbReference type="Gene3D" id="3.30.413.10">
    <property type="entry name" value="Sulfite Reductase Hemoprotein, domain 1"/>
    <property type="match status" value="2"/>
</dbReference>
<dbReference type="SUPFAM" id="SSF55124">
    <property type="entry name" value="Nitrite/Sulfite reductase N-terminal domain-like"/>
    <property type="match status" value="2"/>
</dbReference>
<dbReference type="AlphaFoldDB" id="A0A290QBU5"/>
<evidence type="ECO:0000256" key="6">
    <source>
        <dbReference type="ARBA" id="ARBA00022723"/>
    </source>
</evidence>
<dbReference type="PRINTS" id="PR00397">
    <property type="entry name" value="SIROHAEM"/>
</dbReference>
<dbReference type="GO" id="GO:0046872">
    <property type="term" value="F:metal ion binding"/>
    <property type="evidence" value="ECO:0007669"/>
    <property type="project" value="UniProtKB-KW"/>
</dbReference>
<evidence type="ECO:0000256" key="9">
    <source>
        <dbReference type="ARBA" id="ARBA00023014"/>
    </source>
</evidence>
<comment type="cofactor">
    <cofactor evidence="1">
        <name>siroheme</name>
        <dbReference type="ChEBI" id="CHEBI:60052"/>
    </cofactor>
</comment>
<name>A0A290QBU5_9BACT</name>
<reference evidence="12 13" key="1">
    <citation type="submission" date="2017-09" db="EMBL/GenBank/DDBJ databases">
        <title>Complete genome sequence of Verrucomicrobial strain HZ-65, isolated from freshwater.</title>
        <authorList>
            <person name="Choi A."/>
        </authorList>
    </citation>
    <scope>NUCLEOTIDE SEQUENCE [LARGE SCALE GENOMIC DNA]</scope>
    <source>
        <strain evidence="12 13">HZ-65</strain>
    </source>
</reference>
<dbReference type="GO" id="GO:0009337">
    <property type="term" value="C:sulfite reductase complex (NADPH)"/>
    <property type="evidence" value="ECO:0007669"/>
    <property type="project" value="TreeGrafter"/>
</dbReference>
<dbReference type="OrthoDB" id="9803707at2"/>
<dbReference type="InterPro" id="IPR045169">
    <property type="entry name" value="NO2/SO3_Rdtase_4Fe4S_prot"/>
</dbReference>
<dbReference type="EMBL" id="CP023344">
    <property type="protein sequence ID" value="ATC65923.1"/>
    <property type="molecule type" value="Genomic_DNA"/>
</dbReference>
<dbReference type="PANTHER" id="PTHR11493">
    <property type="entry name" value="SULFITE REDUCTASE [NADPH] SUBUNIT BETA-RELATED"/>
    <property type="match status" value="1"/>
</dbReference>
<keyword evidence="6" id="KW-0479">Metal-binding</keyword>
<evidence type="ECO:0000259" key="11">
    <source>
        <dbReference type="Pfam" id="PF03460"/>
    </source>
</evidence>
<comment type="cofactor">
    <cofactor evidence="2">
        <name>[4Fe-4S] cluster</name>
        <dbReference type="ChEBI" id="CHEBI:49883"/>
    </cofactor>
</comment>